<organism evidence="1 2">
    <name type="scientific">Nocardiopsis changdeensis</name>
    <dbReference type="NCBI Taxonomy" id="2831969"/>
    <lineage>
        <taxon>Bacteria</taxon>
        <taxon>Bacillati</taxon>
        <taxon>Actinomycetota</taxon>
        <taxon>Actinomycetes</taxon>
        <taxon>Streptosporangiales</taxon>
        <taxon>Nocardiopsidaceae</taxon>
        <taxon>Nocardiopsis</taxon>
    </lineage>
</organism>
<evidence type="ECO:0000313" key="1">
    <source>
        <dbReference type="EMBL" id="QUX22457.1"/>
    </source>
</evidence>
<sequence length="219" mass="24582">MAEDDETGGEPRSFLTCAAEVARLLGVEDEDVPGEPDHRHARRLALRVRKPLLERAGLPEELFAPLMAAAVYDPDPSFCRWFVEPAVYAFGRRRVMAALVDRLRFGTDTERAGAVRAWYSAHVPLRADRSPAYGPDGVRDPALDETRDVEHSWLEVSMRLFAETADLRMRHRVLLDLPTSRTAYPPRLHGLLESTRATARAHPDPHIRGWAAAADRDEA</sequence>
<dbReference type="RefSeq" id="WP_220563673.1">
    <property type="nucleotide sequence ID" value="NZ_CP074133.1"/>
</dbReference>
<protein>
    <submittedName>
        <fullName evidence="1">Uncharacterized protein</fullName>
    </submittedName>
</protein>
<accession>A0ABX8BJN6</accession>
<name>A0ABX8BJN6_9ACTN</name>
<gene>
    <name evidence="1" type="ORF">KGD84_29760</name>
</gene>
<keyword evidence="2" id="KW-1185">Reference proteome</keyword>
<evidence type="ECO:0000313" key="2">
    <source>
        <dbReference type="Proteomes" id="UP000676079"/>
    </source>
</evidence>
<proteinExistence type="predicted"/>
<dbReference type="Proteomes" id="UP000676079">
    <property type="component" value="Chromosome"/>
</dbReference>
<dbReference type="EMBL" id="CP074133">
    <property type="protein sequence ID" value="QUX22457.1"/>
    <property type="molecule type" value="Genomic_DNA"/>
</dbReference>
<reference evidence="1 2" key="1">
    <citation type="submission" date="2021-05" db="EMBL/GenBank/DDBJ databases">
        <title>Direct Submission.</title>
        <authorList>
            <person name="Li K."/>
            <person name="Gao J."/>
        </authorList>
    </citation>
    <scope>NUCLEOTIDE SEQUENCE [LARGE SCALE GENOMIC DNA]</scope>
    <source>
        <strain evidence="1 2">Mg02</strain>
    </source>
</reference>